<dbReference type="EMBL" id="KP777771">
    <property type="protein sequence ID" value="ALJ10913.1"/>
    <property type="molecule type" value="mRNA"/>
</dbReference>
<dbReference type="AlphaFoldDB" id="A0A0P0DIV9"/>
<protein>
    <submittedName>
        <fullName evidence="1">Trimethylamine-N-oxide reductase</fullName>
    </submittedName>
</protein>
<evidence type="ECO:0000313" key="1">
    <source>
        <dbReference type="EMBL" id="ALJ10913.1"/>
    </source>
</evidence>
<proteinExistence type="evidence at transcript level"/>
<organism evidence="1">
    <name type="scientific">Dolomedes sulfureus</name>
    <dbReference type="NCBI Taxonomy" id="492288"/>
    <lineage>
        <taxon>Eukaryota</taxon>
        <taxon>Metazoa</taxon>
        <taxon>Ecdysozoa</taxon>
        <taxon>Arthropoda</taxon>
        <taxon>Chelicerata</taxon>
        <taxon>Arachnida</taxon>
        <taxon>Araneae</taxon>
        <taxon>Araneomorphae</taxon>
        <taxon>Entelegynae</taxon>
        <taxon>Lycosoidea</taxon>
        <taxon>Pisauridae</taxon>
        <taxon>Dolomedes</taxon>
    </lineage>
</organism>
<accession>A0A0P0DIV9</accession>
<reference evidence="1" key="1">
    <citation type="journal article" date="2015" name="PLoS ONE">
        <title>A Comparative Analysis of the Venom Gland Transcriptomes of the Fishing Spiders Dolomedes mizhoanus and Dolomedes sulfurous.</title>
        <authorList>
            <person name="Xu X."/>
            <person name="Wang H."/>
            <person name="Zhang F."/>
            <person name="Hu Z."/>
            <person name="Liang S."/>
            <person name="Liu Z."/>
        </authorList>
    </citation>
    <scope>NUCLEOTIDE SEQUENCE</scope>
</reference>
<reference evidence="1" key="2">
    <citation type="submission" date="2015-02" db="EMBL/GenBank/DDBJ databases">
        <authorList>
            <person name="Chooi Y.-H."/>
        </authorList>
    </citation>
    <scope>NUCLEOTIDE SEQUENCE</scope>
</reference>
<sequence length="47" mass="5540">MLLPLDVDEPVDFETILKSMTREQKNEIKKLLDLLHKKIEDQDKTTS</sequence>
<name>A0A0P0DIV9_9ARAC</name>